<dbReference type="Gene3D" id="3.40.630.30">
    <property type="match status" value="1"/>
</dbReference>
<organism evidence="2 3">
    <name type="scientific">Microtetraspora glauca</name>
    <dbReference type="NCBI Taxonomy" id="1996"/>
    <lineage>
        <taxon>Bacteria</taxon>
        <taxon>Bacillati</taxon>
        <taxon>Actinomycetota</taxon>
        <taxon>Actinomycetes</taxon>
        <taxon>Streptosporangiales</taxon>
        <taxon>Streptosporangiaceae</taxon>
        <taxon>Microtetraspora</taxon>
    </lineage>
</organism>
<evidence type="ECO:0000313" key="2">
    <source>
        <dbReference type="EMBL" id="MEV0970549.1"/>
    </source>
</evidence>
<dbReference type="PROSITE" id="PS51186">
    <property type="entry name" value="GNAT"/>
    <property type="match status" value="1"/>
</dbReference>
<reference evidence="2 3" key="1">
    <citation type="submission" date="2024-06" db="EMBL/GenBank/DDBJ databases">
        <title>The Natural Products Discovery Center: Release of the First 8490 Sequenced Strains for Exploring Actinobacteria Biosynthetic Diversity.</title>
        <authorList>
            <person name="Kalkreuter E."/>
            <person name="Kautsar S.A."/>
            <person name="Yang D."/>
            <person name="Bader C.D."/>
            <person name="Teijaro C.N."/>
            <person name="Fluegel L."/>
            <person name="Davis C.M."/>
            <person name="Simpson J.R."/>
            <person name="Lauterbach L."/>
            <person name="Steele A.D."/>
            <person name="Gui C."/>
            <person name="Meng S."/>
            <person name="Li G."/>
            <person name="Viehrig K."/>
            <person name="Ye F."/>
            <person name="Su P."/>
            <person name="Kiefer A.F."/>
            <person name="Nichols A."/>
            <person name="Cepeda A.J."/>
            <person name="Yan W."/>
            <person name="Fan B."/>
            <person name="Jiang Y."/>
            <person name="Adhikari A."/>
            <person name="Zheng C.-J."/>
            <person name="Schuster L."/>
            <person name="Cowan T.M."/>
            <person name="Smanski M.J."/>
            <person name="Chevrette M.G."/>
            <person name="De Carvalho L.P.S."/>
            <person name="Shen B."/>
        </authorList>
    </citation>
    <scope>NUCLEOTIDE SEQUENCE [LARGE SCALE GENOMIC DNA]</scope>
    <source>
        <strain evidence="2 3">NPDC050100</strain>
    </source>
</reference>
<sequence>MYIRDATVADLDAIAAVAVATGQGEEWTGADPAYIGHLLVHGRVVVAEQRGTVTGFGATRRIGEGPEAVTMLCDLFVDPGSHGLGAGHAMLSALWQDTPRRMTFSSLHAHALPLYTRSGLDAWWPLLYLAGDVRALSTPARWTVSEATSGEVAELERRWTGTDRAADHAAWAARPGGLAVLAVRDGVAVAAATVAGAGPEYGIVHLAVEPGSVPHVARDAVVAVLASLEPPDGRARVCLPAPHAATRPLLSAGWRSDAMDMFMATDPGLLDPRRSVPSPALA</sequence>
<dbReference type="CDD" id="cd04301">
    <property type="entry name" value="NAT_SF"/>
    <property type="match status" value="1"/>
</dbReference>
<protein>
    <submittedName>
        <fullName evidence="2">GNAT family N-acetyltransferase</fullName>
    </submittedName>
</protein>
<name>A0ABV3GFX6_MICGL</name>
<keyword evidence="3" id="KW-1185">Reference proteome</keyword>
<dbReference type="Pfam" id="PF13508">
    <property type="entry name" value="Acetyltransf_7"/>
    <property type="match status" value="1"/>
</dbReference>
<dbReference type="RefSeq" id="WP_358134287.1">
    <property type="nucleotide sequence ID" value="NZ_JBFALK010000009.1"/>
</dbReference>
<dbReference type="SUPFAM" id="SSF55729">
    <property type="entry name" value="Acyl-CoA N-acyltransferases (Nat)"/>
    <property type="match status" value="1"/>
</dbReference>
<evidence type="ECO:0000313" key="3">
    <source>
        <dbReference type="Proteomes" id="UP001551675"/>
    </source>
</evidence>
<accession>A0ABV3GFX6</accession>
<dbReference type="EMBL" id="JBFALK010000009">
    <property type="protein sequence ID" value="MEV0970549.1"/>
    <property type="molecule type" value="Genomic_DNA"/>
</dbReference>
<comment type="caution">
    <text evidence="2">The sequence shown here is derived from an EMBL/GenBank/DDBJ whole genome shotgun (WGS) entry which is preliminary data.</text>
</comment>
<dbReference type="InterPro" id="IPR016181">
    <property type="entry name" value="Acyl_CoA_acyltransferase"/>
</dbReference>
<evidence type="ECO:0000259" key="1">
    <source>
        <dbReference type="PROSITE" id="PS51186"/>
    </source>
</evidence>
<proteinExistence type="predicted"/>
<gene>
    <name evidence="2" type="ORF">AB0I59_18090</name>
</gene>
<dbReference type="InterPro" id="IPR000182">
    <property type="entry name" value="GNAT_dom"/>
</dbReference>
<dbReference type="Proteomes" id="UP001551675">
    <property type="component" value="Unassembled WGS sequence"/>
</dbReference>
<feature type="domain" description="N-acetyltransferase" evidence="1">
    <location>
        <begin position="1"/>
        <end position="151"/>
    </location>
</feature>